<name>A0A8T2NLE2_9TELE</name>
<feature type="compositionally biased region" description="Polar residues" evidence="1">
    <location>
        <begin position="37"/>
        <end position="47"/>
    </location>
</feature>
<evidence type="ECO:0000313" key="2">
    <source>
        <dbReference type="EMBL" id="KAG9341593.1"/>
    </source>
</evidence>
<feature type="region of interest" description="Disordered" evidence="1">
    <location>
        <begin position="1"/>
        <end position="57"/>
    </location>
</feature>
<sequence length="87" mass="9714">MSEGEVIQPARMKVNEHSQSTPQPPASEHAQLGSRPAETTETRSSSEPLPEAKGGRWTSVLDQFKMKRFFVLRKRIPVMAQPNLGKV</sequence>
<accession>A0A8T2NLE2</accession>
<evidence type="ECO:0000256" key="1">
    <source>
        <dbReference type="SAM" id="MobiDB-lite"/>
    </source>
</evidence>
<dbReference type="EMBL" id="JAFBMS010000034">
    <property type="protein sequence ID" value="KAG9341593.1"/>
    <property type="molecule type" value="Genomic_DNA"/>
</dbReference>
<evidence type="ECO:0000313" key="3">
    <source>
        <dbReference type="Proteomes" id="UP000824540"/>
    </source>
</evidence>
<gene>
    <name evidence="2" type="ORF">JZ751_019108</name>
</gene>
<reference evidence="2" key="1">
    <citation type="thesis" date="2021" institute="BYU ScholarsArchive" country="Provo, UT, USA">
        <title>Applications of and Algorithms for Genome Assembly and Genomic Analyses with an Emphasis on Marine Teleosts.</title>
        <authorList>
            <person name="Pickett B.D."/>
        </authorList>
    </citation>
    <scope>NUCLEOTIDE SEQUENCE</scope>
    <source>
        <strain evidence="2">HI-2016</strain>
    </source>
</reference>
<protein>
    <submittedName>
        <fullName evidence="2">Uncharacterized protein</fullName>
    </submittedName>
</protein>
<dbReference type="Proteomes" id="UP000824540">
    <property type="component" value="Unassembled WGS sequence"/>
</dbReference>
<keyword evidence="3" id="KW-1185">Reference proteome</keyword>
<dbReference type="AlphaFoldDB" id="A0A8T2NLE2"/>
<proteinExistence type="predicted"/>
<comment type="caution">
    <text evidence="2">The sequence shown here is derived from an EMBL/GenBank/DDBJ whole genome shotgun (WGS) entry which is preliminary data.</text>
</comment>
<organism evidence="2 3">
    <name type="scientific">Albula glossodonta</name>
    <name type="common">roundjaw bonefish</name>
    <dbReference type="NCBI Taxonomy" id="121402"/>
    <lineage>
        <taxon>Eukaryota</taxon>
        <taxon>Metazoa</taxon>
        <taxon>Chordata</taxon>
        <taxon>Craniata</taxon>
        <taxon>Vertebrata</taxon>
        <taxon>Euteleostomi</taxon>
        <taxon>Actinopterygii</taxon>
        <taxon>Neopterygii</taxon>
        <taxon>Teleostei</taxon>
        <taxon>Albuliformes</taxon>
        <taxon>Albulidae</taxon>
        <taxon>Albula</taxon>
    </lineage>
</organism>